<dbReference type="SUPFAM" id="SSF53955">
    <property type="entry name" value="Lysozyme-like"/>
    <property type="match status" value="1"/>
</dbReference>
<protein>
    <recommendedName>
        <fullName evidence="4">Transglycosylase-like protein with SLT domain</fullName>
    </recommendedName>
</protein>
<keyword evidence="3" id="KW-1185">Reference proteome</keyword>
<dbReference type="EMBL" id="QXDC01000002">
    <property type="protein sequence ID" value="RIA46013.1"/>
    <property type="molecule type" value="Genomic_DNA"/>
</dbReference>
<feature type="signal peptide" evidence="1">
    <location>
        <begin position="1"/>
        <end position="35"/>
    </location>
</feature>
<sequence length="185" mass="20605">MRMLNFCVGRPPRPKLAIAILAMVCGALISAPASAKRGSSGEALEIARCIRIASRGHGWLEKTLWGLREQEAGWLGAEVANTNGTHDLGPLQINSWWVPRIARLVGKPEYHVRHWLRYDACFNAEAARWIFLSGLRSTGNYWKAVGVYHSPTAWRQLAYAEKVAGHMRARFGPNVFEPESAGGRR</sequence>
<dbReference type="RefSeq" id="WP_004211536.1">
    <property type="nucleotide sequence ID" value="NZ_QXDC01000002.1"/>
</dbReference>
<evidence type="ECO:0008006" key="4">
    <source>
        <dbReference type="Google" id="ProtNLM"/>
    </source>
</evidence>
<dbReference type="AlphaFoldDB" id="A0A397PC57"/>
<organism evidence="2 3">
    <name type="scientific">Hephaestia caeni</name>
    <dbReference type="NCBI Taxonomy" id="645617"/>
    <lineage>
        <taxon>Bacteria</taxon>
        <taxon>Pseudomonadati</taxon>
        <taxon>Pseudomonadota</taxon>
        <taxon>Alphaproteobacteria</taxon>
        <taxon>Sphingomonadales</taxon>
        <taxon>Sphingomonadaceae</taxon>
        <taxon>Hephaestia</taxon>
    </lineage>
</organism>
<name>A0A397PC57_9SPHN</name>
<evidence type="ECO:0000313" key="2">
    <source>
        <dbReference type="EMBL" id="RIA46013.1"/>
    </source>
</evidence>
<evidence type="ECO:0000256" key="1">
    <source>
        <dbReference type="SAM" id="SignalP"/>
    </source>
</evidence>
<dbReference type="Proteomes" id="UP000266568">
    <property type="component" value="Unassembled WGS sequence"/>
</dbReference>
<gene>
    <name evidence="2" type="ORF">DFR49_0542</name>
</gene>
<reference evidence="2 3" key="1">
    <citation type="submission" date="2018-08" db="EMBL/GenBank/DDBJ databases">
        <title>Genomic Encyclopedia of Type Strains, Phase IV (KMG-IV): sequencing the most valuable type-strain genomes for metagenomic binning, comparative biology and taxonomic classification.</title>
        <authorList>
            <person name="Goeker M."/>
        </authorList>
    </citation>
    <scope>NUCLEOTIDE SEQUENCE [LARGE SCALE GENOMIC DNA]</scope>
    <source>
        <strain evidence="2 3">DSM 25527</strain>
    </source>
</reference>
<keyword evidence="1" id="KW-0732">Signal</keyword>
<dbReference type="InterPro" id="IPR023346">
    <property type="entry name" value="Lysozyme-like_dom_sf"/>
</dbReference>
<feature type="chain" id="PRO_5017293638" description="Transglycosylase-like protein with SLT domain" evidence="1">
    <location>
        <begin position="36"/>
        <end position="185"/>
    </location>
</feature>
<proteinExistence type="predicted"/>
<evidence type="ECO:0000313" key="3">
    <source>
        <dbReference type="Proteomes" id="UP000266568"/>
    </source>
</evidence>
<dbReference type="CDD" id="cd13400">
    <property type="entry name" value="LT_IagB-like"/>
    <property type="match status" value="1"/>
</dbReference>
<comment type="caution">
    <text evidence="2">The sequence shown here is derived from an EMBL/GenBank/DDBJ whole genome shotgun (WGS) entry which is preliminary data.</text>
</comment>
<accession>A0A397PC57</accession>